<sequence length="411" mass="48111">MEEELPHKIRRLSKDFNRDISNDGAKRIMIPGKIFLECLLVWPDREMKYITVFNWFMFINVIIFEITHACFVVPNIADYTTVIAVLVTVTATFQFLVKFYVIVFKKSIINQILLNIWREYWPLSVLSPKKVKRHSSTCKVKLRLILGCYTLAVIFAAIITFAPFLTNTELIVKSIFPFQWNKTYTYELVYTWQFVTAWYITFLINSFDMLMISVVIISAVQFAVLQNVVKNILTEKGERQRRYLYNKDISNQDMFKRWLEQQRMLIDTCNKLEEAFRIPILHQLFCSITGLCASSVILKVDQSKFLEMSTIALANMFQLFYYCFASNELTLQSEKTSDAVYFCNWQISQDMKFKKALVLVLQRCQKPLSLTAAGFIDLNFLSYIAVLRLCFSFYTLLTDLIVSKLEAAELQ</sequence>
<feature type="transmembrane region" description="Helical" evidence="10">
    <location>
        <begin position="55"/>
        <end position="76"/>
    </location>
</feature>
<evidence type="ECO:0000256" key="2">
    <source>
        <dbReference type="ARBA" id="ARBA00022475"/>
    </source>
</evidence>
<dbReference type="GO" id="GO:0005886">
    <property type="term" value="C:plasma membrane"/>
    <property type="evidence" value="ECO:0007669"/>
    <property type="project" value="UniProtKB-SubCell"/>
</dbReference>
<evidence type="ECO:0000256" key="6">
    <source>
        <dbReference type="ARBA" id="ARBA00022989"/>
    </source>
</evidence>
<proteinExistence type="evidence at transcript level"/>
<dbReference type="AlphaFoldDB" id="A0A0E3Y6R0"/>
<evidence type="ECO:0000256" key="1">
    <source>
        <dbReference type="ARBA" id="ARBA00004651"/>
    </source>
</evidence>
<keyword evidence="9 10" id="KW-0807">Transducer</keyword>
<comment type="similarity">
    <text evidence="10">Belongs to the insect chemoreceptor superfamily. Heteromeric odorant receptor channel (TC 1.A.69) family.</text>
</comment>
<dbReference type="PANTHER" id="PTHR21137">
    <property type="entry name" value="ODORANT RECEPTOR"/>
    <property type="match status" value="1"/>
</dbReference>
<keyword evidence="4 10" id="KW-0812">Transmembrane</keyword>
<comment type="subcellular location">
    <subcellularLocation>
        <location evidence="1 10">Cell membrane</location>
        <topology evidence="1 10">Multi-pass membrane protein</topology>
    </subcellularLocation>
</comment>
<dbReference type="GO" id="GO:0004984">
    <property type="term" value="F:olfactory receptor activity"/>
    <property type="evidence" value="ECO:0007669"/>
    <property type="project" value="InterPro"/>
</dbReference>
<evidence type="ECO:0000256" key="5">
    <source>
        <dbReference type="ARBA" id="ARBA00022725"/>
    </source>
</evidence>
<feature type="transmembrane region" description="Helical" evidence="10">
    <location>
        <begin position="82"/>
        <end position="103"/>
    </location>
</feature>
<dbReference type="PANTHER" id="PTHR21137:SF35">
    <property type="entry name" value="ODORANT RECEPTOR 19A-RELATED"/>
    <property type="match status" value="1"/>
</dbReference>
<comment type="caution">
    <text evidence="10">Lacks conserved residue(s) required for the propagation of feature annotation.</text>
</comment>
<evidence type="ECO:0000313" key="11">
    <source>
        <dbReference type="EMBL" id="AKC58560.1"/>
    </source>
</evidence>
<dbReference type="Pfam" id="PF02949">
    <property type="entry name" value="7tm_6"/>
    <property type="match status" value="1"/>
</dbReference>
<gene>
    <name evidence="11" type="primary">OR25</name>
</gene>
<keyword evidence="6 10" id="KW-1133">Transmembrane helix</keyword>
<keyword evidence="7 10" id="KW-0472">Membrane</keyword>
<evidence type="ECO:0000256" key="8">
    <source>
        <dbReference type="ARBA" id="ARBA00023170"/>
    </source>
</evidence>
<reference evidence="11" key="1">
    <citation type="journal article" date="2015" name="PLoS ONE">
        <title>Chemosensory Gene Families in Adult Antennae of Anomala corpulenta Motschulsky (Coleoptera: Scarabaeidae: Rutelinae).</title>
        <authorList>
            <person name="Li X."/>
            <person name="Ju Q."/>
            <person name="Jie W."/>
            <person name="Li F."/>
            <person name="Jiang X."/>
            <person name="Hu J."/>
            <person name="Qu M."/>
        </authorList>
    </citation>
    <scope>NUCLEOTIDE SEQUENCE</scope>
</reference>
<accession>A0A0E3Y6R0</accession>
<feature type="transmembrane region" description="Helical" evidence="10">
    <location>
        <begin position="380"/>
        <end position="402"/>
    </location>
</feature>
<feature type="transmembrane region" description="Helical" evidence="10">
    <location>
        <begin position="142"/>
        <end position="164"/>
    </location>
</feature>
<keyword evidence="3 10" id="KW-0716">Sensory transduction</keyword>
<evidence type="ECO:0000256" key="3">
    <source>
        <dbReference type="ARBA" id="ARBA00022606"/>
    </source>
</evidence>
<dbReference type="InterPro" id="IPR004117">
    <property type="entry name" value="7tm6_olfct_rcpt"/>
</dbReference>
<dbReference type="EMBL" id="KM251679">
    <property type="protein sequence ID" value="AKC58560.1"/>
    <property type="molecule type" value="mRNA"/>
</dbReference>
<organism evidence="11">
    <name type="scientific">Anomala corpulenta</name>
    <dbReference type="NCBI Taxonomy" id="931571"/>
    <lineage>
        <taxon>Eukaryota</taxon>
        <taxon>Metazoa</taxon>
        <taxon>Ecdysozoa</taxon>
        <taxon>Arthropoda</taxon>
        <taxon>Hexapoda</taxon>
        <taxon>Insecta</taxon>
        <taxon>Pterygota</taxon>
        <taxon>Neoptera</taxon>
        <taxon>Endopterygota</taxon>
        <taxon>Coleoptera</taxon>
        <taxon>Polyphaga</taxon>
        <taxon>Scarabaeiformia</taxon>
        <taxon>Scarabaeidae</taxon>
        <taxon>Rutelinae</taxon>
        <taxon>Anomala</taxon>
    </lineage>
</organism>
<dbReference type="GO" id="GO:0007165">
    <property type="term" value="P:signal transduction"/>
    <property type="evidence" value="ECO:0007669"/>
    <property type="project" value="UniProtKB-KW"/>
</dbReference>
<keyword evidence="2" id="KW-1003">Cell membrane</keyword>
<dbReference type="GO" id="GO:0005549">
    <property type="term" value="F:odorant binding"/>
    <property type="evidence" value="ECO:0007669"/>
    <property type="project" value="InterPro"/>
</dbReference>
<evidence type="ECO:0000256" key="7">
    <source>
        <dbReference type="ARBA" id="ARBA00023136"/>
    </source>
</evidence>
<evidence type="ECO:0000256" key="9">
    <source>
        <dbReference type="ARBA" id="ARBA00023224"/>
    </source>
</evidence>
<keyword evidence="8 10" id="KW-0675">Receptor</keyword>
<keyword evidence="5 10" id="KW-0552">Olfaction</keyword>
<protein>
    <recommendedName>
        <fullName evidence="10">Odorant receptor</fullName>
    </recommendedName>
</protein>
<evidence type="ECO:0000256" key="4">
    <source>
        <dbReference type="ARBA" id="ARBA00022692"/>
    </source>
</evidence>
<name>A0A0E3Y6R0_9SCAR</name>
<evidence type="ECO:0000256" key="10">
    <source>
        <dbReference type="RuleBase" id="RU351113"/>
    </source>
</evidence>